<dbReference type="AlphaFoldDB" id="A0AA35QZ21"/>
<evidence type="ECO:0000313" key="1">
    <source>
        <dbReference type="EMBL" id="CAI7997779.1"/>
    </source>
</evidence>
<accession>A0AA35QZ21</accession>
<sequence length="103" mass="11259">MALKVAWEMRCLAQHFSTKCTTVASLGRNCRARTRGLSDGPRRKPRLLRGGLVTVQTFAGQASRAAVRTQSALMRGGQRRFERHSLPAPAIAPAAWGLFRIAA</sequence>
<name>A0AA35QZ21_GEOBA</name>
<dbReference type="Proteomes" id="UP001174909">
    <property type="component" value="Unassembled WGS sequence"/>
</dbReference>
<comment type="caution">
    <text evidence="1">The sequence shown here is derived from an EMBL/GenBank/DDBJ whole genome shotgun (WGS) entry which is preliminary data.</text>
</comment>
<organism evidence="1 2">
    <name type="scientific">Geodia barretti</name>
    <name type="common">Barrett's horny sponge</name>
    <dbReference type="NCBI Taxonomy" id="519541"/>
    <lineage>
        <taxon>Eukaryota</taxon>
        <taxon>Metazoa</taxon>
        <taxon>Porifera</taxon>
        <taxon>Demospongiae</taxon>
        <taxon>Heteroscleromorpha</taxon>
        <taxon>Tetractinellida</taxon>
        <taxon>Astrophorina</taxon>
        <taxon>Geodiidae</taxon>
        <taxon>Geodia</taxon>
    </lineage>
</organism>
<proteinExistence type="predicted"/>
<gene>
    <name evidence="1" type="ORF">GBAR_LOCUS2243</name>
</gene>
<protein>
    <submittedName>
        <fullName evidence="1">Uncharacterized protein</fullName>
    </submittedName>
</protein>
<reference evidence="1" key="1">
    <citation type="submission" date="2023-03" db="EMBL/GenBank/DDBJ databases">
        <authorList>
            <person name="Steffen K."/>
            <person name="Cardenas P."/>
        </authorList>
    </citation>
    <scope>NUCLEOTIDE SEQUENCE</scope>
</reference>
<keyword evidence="2" id="KW-1185">Reference proteome</keyword>
<evidence type="ECO:0000313" key="2">
    <source>
        <dbReference type="Proteomes" id="UP001174909"/>
    </source>
</evidence>
<dbReference type="EMBL" id="CASHTH010000327">
    <property type="protein sequence ID" value="CAI7997779.1"/>
    <property type="molecule type" value="Genomic_DNA"/>
</dbReference>